<evidence type="ECO:0000313" key="6">
    <source>
        <dbReference type="Proteomes" id="UP001372338"/>
    </source>
</evidence>
<reference evidence="5 6" key="1">
    <citation type="submission" date="2024-01" db="EMBL/GenBank/DDBJ databases">
        <title>The genomes of 5 underutilized Papilionoideae crops provide insights into root nodulation and disease resistanc.</title>
        <authorList>
            <person name="Yuan L."/>
        </authorList>
    </citation>
    <scope>NUCLEOTIDE SEQUENCE [LARGE SCALE GENOMIC DNA]</scope>
    <source>
        <strain evidence="5">ZHUSHIDOU_FW_LH</strain>
        <tissue evidence="5">Leaf</tissue>
    </source>
</reference>
<dbReference type="Proteomes" id="UP001372338">
    <property type="component" value="Unassembled WGS sequence"/>
</dbReference>
<dbReference type="Pfam" id="PF16845">
    <property type="entry name" value="SQAPI"/>
    <property type="match status" value="1"/>
</dbReference>
<keyword evidence="1" id="KW-0646">Protease inhibitor</keyword>
<comment type="caution">
    <text evidence="5">The sequence shown here is derived from an EMBL/GenBank/DDBJ whole genome shotgun (WGS) entry which is preliminary data.</text>
</comment>
<evidence type="ECO:0000256" key="2">
    <source>
        <dbReference type="ARBA" id="ARBA00022704"/>
    </source>
</evidence>
<dbReference type="CDD" id="cd00042">
    <property type="entry name" value="CY"/>
    <property type="match status" value="1"/>
</dbReference>
<dbReference type="SMART" id="SM00043">
    <property type="entry name" value="CY"/>
    <property type="match status" value="1"/>
</dbReference>
<dbReference type="PANTHER" id="PTHR47364:SF2">
    <property type="entry name" value="CYSTEINE PROTEINASE INHIBITOR 5"/>
    <property type="match status" value="1"/>
</dbReference>
<dbReference type="Gene3D" id="3.10.450.10">
    <property type="match status" value="1"/>
</dbReference>
<keyword evidence="6" id="KW-1185">Reference proteome</keyword>
<keyword evidence="3" id="KW-1133">Transmembrane helix</keyword>
<keyword evidence="2" id="KW-0789">Thiol protease inhibitor</keyword>
<evidence type="ECO:0000256" key="1">
    <source>
        <dbReference type="ARBA" id="ARBA00022690"/>
    </source>
</evidence>
<dbReference type="InterPro" id="IPR046350">
    <property type="entry name" value="Cystatin_sf"/>
</dbReference>
<dbReference type="EMBL" id="JAYWIO010000001">
    <property type="protein sequence ID" value="KAK7292460.1"/>
    <property type="molecule type" value="Genomic_DNA"/>
</dbReference>
<evidence type="ECO:0000313" key="5">
    <source>
        <dbReference type="EMBL" id="KAK7292460.1"/>
    </source>
</evidence>
<evidence type="ECO:0000259" key="4">
    <source>
        <dbReference type="SMART" id="SM00043"/>
    </source>
</evidence>
<feature type="domain" description="Cystatin" evidence="4">
    <location>
        <begin position="57"/>
        <end position="143"/>
    </location>
</feature>
<protein>
    <recommendedName>
        <fullName evidence="4">Cystatin domain-containing protein</fullName>
    </recommendedName>
</protein>
<dbReference type="AlphaFoldDB" id="A0AAN9PBB2"/>
<keyword evidence="3" id="KW-0812">Transmembrane</keyword>
<dbReference type="GO" id="GO:0004869">
    <property type="term" value="F:cysteine-type endopeptidase inhibitor activity"/>
    <property type="evidence" value="ECO:0007669"/>
    <property type="project" value="UniProtKB-KW"/>
</dbReference>
<sequence>MGIPLNPTPTNSSPFHKLKQRIEGYKEKESRMVMKAGCLLLIFLSVVVVVSTTTTEGMPGGWHPIKDLSDPYVVEIANFAVAEHDKRSGAKLRLTGVVKGESQVVAGENYRLVLATSDGNSYQAVVWDKPWVHFRKLLSFDPLHA</sequence>
<dbReference type="SUPFAM" id="SSF54403">
    <property type="entry name" value="Cystatin/monellin"/>
    <property type="match status" value="1"/>
</dbReference>
<proteinExistence type="predicted"/>
<feature type="transmembrane region" description="Helical" evidence="3">
    <location>
        <begin position="32"/>
        <end position="50"/>
    </location>
</feature>
<dbReference type="PANTHER" id="PTHR47364">
    <property type="entry name" value="CYSTEINE PROTEINASE INHIBITOR 5"/>
    <property type="match status" value="1"/>
</dbReference>
<keyword evidence="3" id="KW-0472">Membrane</keyword>
<gene>
    <name evidence="5" type="ORF">RIF29_08241</name>
</gene>
<dbReference type="InterPro" id="IPR000010">
    <property type="entry name" value="Cystatin_dom"/>
</dbReference>
<organism evidence="5 6">
    <name type="scientific">Crotalaria pallida</name>
    <name type="common">Smooth rattlebox</name>
    <name type="synonym">Crotalaria striata</name>
    <dbReference type="NCBI Taxonomy" id="3830"/>
    <lineage>
        <taxon>Eukaryota</taxon>
        <taxon>Viridiplantae</taxon>
        <taxon>Streptophyta</taxon>
        <taxon>Embryophyta</taxon>
        <taxon>Tracheophyta</taxon>
        <taxon>Spermatophyta</taxon>
        <taxon>Magnoliopsida</taxon>
        <taxon>eudicotyledons</taxon>
        <taxon>Gunneridae</taxon>
        <taxon>Pentapetalae</taxon>
        <taxon>rosids</taxon>
        <taxon>fabids</taxon>
        <taxon>Fabales</taxon>
        <taxon>Fabaceae</taxon>
        <taxon>Papilionoideae</taxon>
        <taxon>50 kb inversion clade</taxon>
        <taxon>genistoids sensu lato</taxon>
        <taxon>core genistoids</taxon>
        <taxon>Crotalarieae</taxon>
        <taxon>Crotalaria</taxon>
    </lineage>
</organism>
<accession>A0AAN9PBB2</accession>
<evidence type="ECO:0000256" key="3">
    <source>
        <dbReference type="SAM" id="Phobius"/>
    </source>
</evidence>
<name>A0AAN9PBB2_CROPI</name>